<dbReference type="OrthoDB" id="20669at2759"/>
<sequence>MGLDEQDDLSNVGRPDEIMTDEDKDEEMSEGEGGGAPLTMTVSHAEALNAELDMLDAEIMGPQNLVELYLDQHFHQLGDPYPDPFQEPDYYSNGPMDQEEPPHDIYMHGTGSLVNLPSAMSQVSLHLQHLQEEQEHAESADAEEDPHMAPMNNHSTPSILLNLFSNLNVPNLSVANGPQWDYVSPSELNNTNTLPGSAGLSQPLPPHLWPTGGSTPSPALDVVVPVPSQNPSFPVSAEPPVVVADDASDADQNEVDEPFNLSLRDCLYTWGAQTLANEDSKKQPRGPYLWALFRQGNEKPKIMQRIDLNGEDCDMQRINWTELGVSRLEATVYRKETYKNYQNLRPHQNSPWHPRLNGARPHDDQNFFRFRRMDFDHNVNLSHFQLRNLMACASRDHVFYAGRSKIMQWNPRSGTLSGRPRVAMDLTDPIVQPFHSNHQGIQISTLTVGHDILVAGGFNGEYGLVNLRSPKGAKHSEGLITDHMNAITNHIQVHLSRSSSLPLAAFASNDMGMRILDVNTNKFVAEHKYEHAINCTAMSPDQRLRVLVGDTRQVMICNAETGEILQNLDGHRDFGFACDWADDGWTVATGNQDKQVKIWDARKWTSSSGLAQPLVTIAAEMAGVRKLKFSPLGSGKRVLLAAEPADIISVIDADTFTSKQVLKFFGEIGGVDFTNGGRDIFVANCDNMRGGIMEFERCDAAGMDLWNMDEELSGQKERRCLRPRDGYDWVSDDEVVEHPKAQGTWQQRTRLAASSGSSLQYF</sequence>
<dbReference type="SMART" id="SM00320">
    <property type="entry name" value="WD40"/>
    <property type="match status" value="3"/>
</dbReference>
<dbReference type="PROSITE" id="PS50082">
    <property type="entry name" value="WD_REPEATS_2"/>
    <property type="match status" value="1"/>
</dbReference>
<dbReference type="InParanoid" id="A0A194XSQ1"/>
<keyword evidence="4" id="KW-1185">Reference proteome</keyword>
<dbReference type="InterPro" id="IPR036322">
    <property type="entry name" value="WD40_repeat_dom_sf"/>
</dbReference>
<proteinExistence type="predicted"/>
<dbReference type="SUPFAM" id="SSF50978">
    <property type="entry name" value="WD40 repeat-like"/>
    <property type="match status" value="1"/>
</dbReference>
<evidence type="ECO:0000256" key="1">
    <source>
        <dbReference type="PROSITE-ProRule" id="PRU00221"/>
    </source>
</evidence>
<dbReference type="EMBL" id="KQ947406">
    <property type="protein sequence ID" value="KUJ22757.1"/>
    <property type="molecule type" value="Genomic_DNA"/>
</dbReference>
<dbReference type="GeneID" id="28818493"/>
<protein>
    <submittedName>
        <fullName evidence="3">WD40 repeat-like protein</fullName>
    </submittedName>
</protein>
<dbReference type="Gene3D" id="2.130.10.10">
    <property type="entry name" value="YVTN repeat-like/Quinoprotein amine dehydrogenase"/>
    <property type="match status" value="1"/>
</dbReference>
<reference evidence="3 4" key="1">
    <citation type="submission" date="2015-10" db="EMBL/GenBank/DDBJ databases">
        <title>Full genome of DAOMC 229536 Phialocephala scopiformis, a fungal endophyte of spruce producing the potent anti-insectan compound rugulosin.</title>
        <authorList>
            <consortium name="DOE Joint Genome Institute"/>
            <person name="Walker A.K."/>
            <person name="Frasz S.L."/>
            <person name="Seifert K.A."/>
            <person name="Miller J.D."/>
            <person name="Mondo S.J."/>
            <person name="Labutti K."/>
            <person name="Lipzen A."/>
            <person name="Dockter R."/>
            <person name="Kennedy M."/>
            <person name="Grigoriev I.V."/>
            <person name="Spatafora J.W."/>
        </authorList>
    </citation>
    <scope>NUCLEOTIDE SEQUENCE [LARGE SCALE GENOMIC DNA]</scope>
    <source>
        <strain evidence="3 4">CBS 120377</strain>
    </source>
</reference>
<dbReference type="PANTHER" id="PTHR43991:SF12">
    <property type="entry name" value="WD REPEAT PROTEIN (AFU_ORTHOLOGUE AFUA_8G05640)"/>
    <property type="match status" value="1"/>
</dbReference>
<feature type="repeat" description="WD" evidence="1">
    <location>
        <begin position="568"/>
        <end position="600"/>
    </location>
</feature>
<feature type="compositionally biased region" description="Acidic residues" evidence="2">
    <location>
        <begin position="18"/>
        <end position="30"/>
    </location>
</feature>
<dbReference type="PROSITE" id="PS50294">
    <property type="entry name" value="WD_REPEATS_REGION"/>
    <property type="match status" value="1"/>
</dbReference>
<evidence type="ECO:0000256" key="2">
    <source>
        <dbReference type="SAM" id="MobiDB-lite"/>
    </source>
</evidence>
<accession>A0A194XSQ1</accession>
<dbReference type="RefSeq" id="XP_018077112.1">
    <property type="nucleotide sequence ID" value="XM_018208767.1"/>
</dbReference>
<keyword evidence="1" id="KW-0853">WD repeat</keyword>
<dbReference type="AlphaFoldDB" id="A0A194XSQ1"/>
<feature type="region of interest" description="Disordered" evidence="2">
    <location>
        <begin position="1"/>
        <end position="37"/>
    </location>
</feature>
<name>A0A194XSQ1_MOLSC</name>
<evidence type="ECO:0000313" key="4">
    <source>
        <dbReference type="Proteomes" id="UP000070700"/>
    </source>
</evidence>
<organism evidence="3 4">
    <name type="scientific">Mollisia scopiformis</name>
    <name type="common">Conifer needle endophyte fungus</name>
    <name type="synonym">Phialocephala scopiformis</name>
    <dbReference type="NCBI Taxonomy" id="149040"/>
    <lineage>
        <taxon>Eukaryota</taxon>
        <taxon>Fungi</taxon>
        <taxon>Dikarya</taxon>
        <taxon>Ascomycota</taxon>
        <taxon>Pezizomycotina</taxon>
        <taxon>Leotiomycetes</taxon>
        <taxon>Helotiales</taxon>
        <taxon>Mollisiaceae</taxon>
        <taxon>Mollisia</taxon>
    </lineage>
</organism>
<dbReference type="InterPro" id="IPR001680">
    <property type="entry name" value="WD40_rpt"/>
</dbReference>
<gene>
    <name evidence="3" type="ORF">LY89DRAFT_574855</name>
</gene>
<dbReference type="KEGG" id="psco:LY89DRAFT_574855"/>
<dbReference type="InterPro" id="IPR015943">
    <property type="entry name" value="WD40/YVTN_repeat-like_dom_sf"/>
</dbReference>
<dbReference type="Proteomes" id="UP000070700">
    <property type="component" value="Unassembled WGS sequence"/>
</dbReference>
<evidence type="ECO:0000313" key="3">
    <source>
        <dbReference type="EMBL" id="KUJ22757.1"/>
    </source>
</evidence>
<dbReference type="PANTHER" id="PTHR43991">
    <property type="entry name" value="WD REPEAT PROTEIN (AFU_ORTHOLOGUE AFUA_8G05640)-RELATED"/>
    <property type="match status" value="1"/>
</dbReference>
<dbReference type="STRING" id="149040.A0A194XSQ1"/>